<evidence type="ECO:0000256" key="2">
    <source>
        <dbReference type="SAM" id="SignalP"/>
    </source>
</evidence>
<comment type="caution">
    <text evidence="3">The sequence shown here is derived from an EMBL/GenBank/DDBJ whole genome shotgun (WGS) entry which is preliminary data.</text>
</comment>
<dbReference type="Gene3D" id="3.50.30.50">
    <property type="entry name" value="Putative cyclase"/>
    <property type="match status" value="1"/>
</dbReference>
<dbReference type="AlphaFoldDB" id="A0AAW1LQV2"/>
<dbReference type="InterPro" id="IPR007325">
    <property type="entry name" value="KFase/CYL"/>
</dbReference>
<dbReference type="SUPFAM" id="SSF102198">
    <property type="entry name" value="Putative cyclase"/>
    <property type="match status" value="1"/>
</dbReference>
<keyword evidence="2" id="KW-0732">Signal</keyword>
<reference evidence="3 4" key="1">
    <citation type="journal article" date="2024" name="BMC Genomics">
        <title>De novo assembly and annotation of Popillia japonica's genome with initial clues to its potential as an invasive pest.</title>
        <authorList>
            <person name="Cucini C."/>
            <person name="Boschi S."/>
            <person name="Funari R."/>
            <person name="Cardaioli E."/>
            <person name="Iannotti N."/>
            <person name="Marturano G."/>
            <person name="Paoli F."/>
            <person name="Bruttini M."/>
            <person name="Carapelli A."/>
            <person name="Frati F."/>
            <person name="Nardi F."/>
        </authorList>
    </citation>
    <scope>NUCLEOTIDE SEQUENCE [LARGE SCALE GENOMIC DNA]</scope>
    <source>
        <strain evidence="3">DMR45628</strain>
    </source>
</reference>
<dbReference type="PANTHER" id="PTHR31118">
    <property type="entry name" value="CYCLASE-LIKE PROTEIN 2"/>
    <property type="match status" value="1"/>
</dbReference>
<dbReference type="GO" id="GO:0004061">
    <property type="term" value="F:arylformamidase activity"/>
    <property type="evidence" value="ECO:0007669"/>
    <property type="project" value="InterPro"/>
</dbReference>
<dbReference type="InterPro" id="IPR037175">
    <property type="entry name" value="KFase_sf"/>
</dbReference>
<name>A0AAW1LQV2_POPJA</name>
<proteinExistence type="inferred from homology"/>
<dbReference type="Pfam" id="PF04199">
    <property type="entry name" value="Cyclase"/>
    <property type="match status" value="1"/>
</dbReference>
<dbReference type="Proteomes" id="UP001458880">
    <property type="component" value="Unassembled WGS sequence"/>
</dbReference>
<sequence length="307" mass="34964">MKLLSLLVIYLVSSTLFAIRIPKWQIREPVDLSWSIDEDSVYWPGIQSFFYSRKVAHFDEENHWYAMSEFCTGEHGSTHLDAPYHFHKYGWKVGDIPLHNLIARAVIVDMSDIVHRLGPNIQLQAADLIDWERIHGPIPTQSVLLVRFGWSKYYKYRDRYFGLNDTEMVFPGIAEDAAHWIVKSQKIVGVGVDTASLDYGLSTTFPTHRILYENNIYGIENLNIPPNLPARGFNILVMPMKLREGTGAPARVVAIPDIILTGEQCSALELAAAGVPWSRSDLLHYERLVVEKLILSNALNKVDYLKN</sequence>
<gene>
    <name evidence="3" type="ORF">QE152_g12548</name>
</gene>
<dbReference type="GO" id="GO:0019441">
    <property type="term" value="P:L-tryptophan catabolic process to kynurenine"/>
    <property type="evidence" value="ECO:0007669"/>
    <property type="project" value="InterPro"/>
</dbReference>
<evidence type="ECO:0000256" key="1">
    <source>
        <dbReference type="ARBA" id="ARBA00007865"/>
    </source>
</evidence>
<dbReference type="PANTHER" id="PTHR31118:SF12">
    <property type="entry name" value="CYCLASE-LIKE PROTEIN 2"/>
    <property type="match status" value="1"/>
</dbReference>
<feature type="chain" id="PRO_5043373927" evidence="2">
    <location>
        <begin position="19"/>
        <end position="307"/>
    </location>
</feature>
<feature type="signal peptide" evidence="2">
    <location>
        <begin position="1"/>
        <end position="18"/>
    </location>
</feature>
<evidence type="ECO:0000313" key="3">
    <source>
        <dbReference type="EMBL" id="KAK9736369.1"/>
    </source>
</evidence>
<keyword evidence="4" id="KW-1185">Reference proteome</keyword>
<organism evidence="3 4">
    <name type="scientific">Popillia japonica</name>
    <name type="common">Japanese beetle</name>
    <dbReference type="NCBI Taxonomy" id="7064"/>
    <lineage>
        <taxon>Eukaryota</taxon>
        <taxon>Metazoa</taxon>
        <taxon>Ecdysozoa</taxon>
        <taxon>Arthropoda</taxon>
        <taxon>Hexapoda</taxon>
        <taxon>Insecta</taxon>
        <taxon>Pterygota</taxon>
        <taxon>Neoptera</taxon>
        <taxon>Endopterygota</taxon>
        <taxon>Coleoptera</taxon>
        <taxon>Polyphaga</taxon>
        <taxon>Scarabaeiformia</taxon>
        <taxon>Scarabaeidae</taxon>
        <taxon>Rutelinae</taxon>
        <taxon>Popillia</taxon>
    </lineage>
</organism>
<comment type="similarity">
    <text evidence="1">Belongs to the Cyclase 1 superfamily.</text>
</comment>
<accession>A0AAW1LQV2</accession>
<protein>
    <submittedName>
        <fullName evidence="3">Cyclase</fullName>
    </submittedName>
</protein>
<dbReference type="EMBL" id="JASPKY010000114">
    <property type="protein sequence ID" value="KAK9736369.1"/>
    <property type="molecule type" value="Genomic_DNA"/>
</dbReference>
<evidence type="ECO:0000313" key="4">
    <source>
        <dbReference type="Proteomes" id="UP001458880"/>
    </source>
</evidence>